<dbReference type="EMBL" id="KZ819634">
    <property type="protein sequence ID" value="PWN92699.1"/>
    <property type="molecule type" value="Genomic_DNA"/>
</dbReference>
<accession>A0A316YTT5</accession>
<evidence type="ECO:0000256" key="13">
    <source>
        <dbReference type="PIRSR" id="PIRSR615500-1"/>
    </source>
</evidence>
<dbReference type="AlphaFoldDB" id="A0A316YTT5"/>
<dbReference type="FunCoup" id="A0A316YTT5">
    <property type="interactions" value="44"/>
</dbReference>
<name>A0A316YTT5_9BASI</name>
<comment type="subcellular location">
    <subcellularLocation>
        <location evidence="1">Membrane</location>
    </subcellularLocation>
</comment>
<evidence type="ECO:0000256" key="17">
    <source>
        <dbReference type="SAM" id="SignalP"/>
    </source>
</evidence>
<evidence type="ECO:0000256" key="8">
    <source>
        <dbReference type="ARBA" id="ARBA00022837"/>
    </source>
</evidence>
<proteinExistence type="inferred from homology"/>
<dbReference type="InterPro" id="IPR002884">
    <property type="entry name" value="P_dom"/>
</dbReference>
<feature type="region of interest" description="Disordered" evidence="15">
    <location>
        <begin position="693"/>
        <end position="750"/>
    </location>
</feature>
<evidence type="ECO:0000256" key="15">
    <source>
        <dbReference type="SAM" id="MobiDB-lite"/>
    </source>
</evidence>
<dbReference type="InterPro" id="IPR022398">
    <property type="entry name" value="Peptidase_S8_His-AS"/>
</dbReference>
<keyword evidence="12" id="KW-0325">Glycoprotein</keyword>
<evidence type="ECO:0000256" key="11">
    <source>
        <dbReference type="ARBA" id="ARBA00023145"/>
    </source>
</evidence>
<gene>
    <name evidence="19" type="ORF">FA10DRAFT_263457</name>
</gene>
<evidence type="ECO:0000256" key="12">
    <source>
        <dbReference type="ARBA" id="ARBA00023180"/>
    </source>
</evidence>
<feature type="compositionally biased region" description="Acidic residues" evidence="15">
    <location>
        <begin position="864"/>
        <end position="873"/>
    </location>
</feature>
<dbReference type="PROSITE" id="PS51829">
    <property type="entry name" value="P_HOMO_B"/>
    <property type="match status" value="1"/>
</dbReference>
<dbReference type="InterPro" id="IPR023828">
    <property type="entry name" value="Peptidase_S8_Ser-AS"/>
</dbReference>
<evidence type="ECO:0000313" key="20">
    <source>
        <dbReference type="Proteomes" id="UP000245768"/>
    </source>
</evidence>
<dbReference type="OrthoDB" id="300641at2759"/>
<feature type="transmembrane region" description="Helical" evidence="16">
    <location>
        <begin position="763"/>
        <end position="784"/>
    </location>
</feature>
<protein>
    <recommendedName>
        <fullName evidence="18">P/Homo B domain-containing protein</fullName>
    </recommendedName>
</protein>
<feature type="signal peptide" evidence="17">
    <location>
        <begin position="1"/>
        <end position="23"/>
    </location>
</feature>
<feature type="region of interest" description="Disordered" evidence="15">
    <location>
        <begin position="790"/>
        <end position="816"/>
    </location>
</feature>
<evidence type="ECO:0000256" key="1">
    <source>
        <dbReference type="ARBA" id="ARBA00004370"/>
    </source>
</evidence>
<organism evidence="19 20">
    <name type="scientific">Acaromyces ingoldii</name>
    <dbReference type="NCBI Taxonomy" id="215250"/>
    <lineage>
        <taxon>Eukaryota</taxon>
        <taxon>Fungi</taxon>
        <taxon>Dikarya</taxon>
        <taxon>Basidiomycota</taxon>
        <taxon>Ustilaginomycotina</taxon>
        <taxon>Exobasidiomycetes</taxon>
        <taxon>Exobasidiales</taxon>
        <taxon>Cryptobasidiaceae</taxon>
        <taxon>Acaromyces</taxon>
    </lineage>
</organism>
<keyword evidence="20" id="KW-1185">Reference proteome</keyword>
<dbReference type="Pfam" id="PF01483">
    <property type="entry name" value="P_proprotein"/>
    <property type="match status" value="1"/>
</dbReference>
<keyword evidence="3 14" id="KW-0645">Protease</keyword>
<reference evidence="19 20" key="1">
    <citation type="journal article" date="2018" name="Mol. Biol. Evol.">
        <title>Broad Genomic Sampling Reveals a Smut Pathogenic Ancestry of the Fungal Clade Ustilaginomycotina.</title>
        <authorList>
            <person name="Kijpornyongpan T."/>
            <person name="Mondo S.J."/>
            <person name="Barry K."/>
            <person name="Sandor L."/>
            <person name="Lee J."/>
            <person name="Lipzen A."/>
            <person name="Pangilinan J."/>
            <person name="LaButti K."/>
            <person name="Hainaut M."/>
            <person name="Henrissat B."/>
            <person name="Grigoriev I.V."/>
            <person name="Spatafora J.W."/>
            <person name="Aime M.C."/>
        </authorList>
    </citation>
    <scope>NUCLEOTIDE SEQUENCE [LARGE SCALE GENOMIC DNA]</scope>
    <source>
        <strain evidence="19 20">MCA 4198</strain>
    </source>
</reference>
<keyword evidence="6 14" id="KW-0378">Hydrolase</keyword>
<dbReference type="GO" id="GO:0007323">
    <property type="term" value="P:peptide pheromone maturation"/>
    <property type="evidence" value="ECO:0007669"/>
    <property type="project" value="UniProtKB-ARBA"/>
</dbReference>
<evidence type="ECO:0000259" key="18">
    <source>
        <dbReference type="PROSITE" id="PS51829"/>
    </source>
</evidence>
<evidence type="ECO:0000256" key="9">
    <source>
        <dbReference type="ARBA" id="ARBA00022989"/>
    </source>
</evidence>
<keyword evidence="7 14" id="KW-0720">Serine protease</keyword>
<keyword evidence="8" id="KW-0106">Calcium</keyword>
<dbReference type="InterPro" id="IPR036852">
    <property type="entry name" value="Peptidase_S8/S53_dom_sf"/>
</dbReference>
<dbReference type="FunFam" id="3.40.50.200:FF:000005">
    <property type="entry name" value="Proprotein convertase subtilisin/kexin type 7"/>
    <property type="match status" value="1"/>
</dbReference>
<evidence type="ECO:0000256" key="14">
    <source>
        <dbReference type="PROSITE-ProRule" id="PRU01240"/>
    </source>
</evidence>
<dbReference type="PROSITE" id="PS00137">
    <property type="entry name" value="SUBTILASE_HIS"/>
    <property type="match status" value="1"/>
</dbReference>
<feature type="active site" description="Charge relay system" evidence="13 14">
    <location>
        <position position="456"/>
    </location>
</feature>
<comment type="similarity">
    <text evidence="2">Belongs to the peptidase S8 family. Furin subfamily.</text>
</comment>
<dbReference type="RefSeq" id="XP_025379897.1">
    <property type="nucleotide sequence ID" value="XM_025520229.1"/>
</dbReference>
<dbReference type="CDD" id="cd04059">
    <property type="entry name" value="Peptidases_S8_Protein_convertases_Kexins_Furin-like"/>
    <property type="match status" value="1"/>
</dbReference>
<feature type="compositionally biased region" description="Basic and acidic residues" evidence="15">
    <location>
        <begin position="711"/>
        <end position="728"/>
    </location>
</feature>
<dbReference type="PROSITE" id="PS00138">
    <property type="entry name" value="SUBTILASE_SER"/>
    <property type="match status" value="1"/>
</dbReference>
<evidence type="ECO:0000313" key="19">
    <source>
        <dbReference type="EMBL" id="PWN92699.1"/>
    </source>
</evidence>
<feature type="region of interest" description="Disordered" evidence="15">
    <location>
        <begin position="860"/>
        <end position="952"/>
    </location>
</feature>
<dbReference type="FunFam" id="2.60.120.260:FF:000026">
    <property type="entry name" value="proprotein convertase subtilisin/kexin type 7"/>
    <property type="match status" value="1"/>
</dbReference>
<keyword evidence="5 17" id="KW-0732">Signal</keyword>
<feature type="domain" description="P/Homo B" evidence="18">
    <location>
        <begin position="532"/>
        <end position="668"/>
    </location>
</feature>
<dbReference type="InterPro" id="IPR015500">
    <property type="entry name" value="Peptidase_S8_subtilisin-rel"/>
</dbReference>
<dbReference type="InterPro" id="IPR008979">
    <property type="entry name" value="Galactose-bd-like_sf"/>
</dbReference>
<dbReference type="PANTHER" id="PTHR42884:SF14">
    <property type="entry name" value="NEUROENDOCRINE CONVERTASE 1"/>
    <property type="match status" value="1"/>
</dbReference>
<keyword evidence="9 16" id="KW-1133">Transmembrane helix</keyword>
<dbReference type="Gene3D" id="2.60.120.260">
    <property type="entry name" value="Galactose-binding domain-like"/>
    <property type="match status" value="1"/>
</dbReference>
<feature type="chain" id="PRO_5016407923" description="P/Homo B domain-containing protein" evidence="17">
    <location>
        <begin position="24"/>
        <end position="952"/>
    </location>
</feature>
<dbReference type="SUPFAM" id="SSF49785">
    <property type="entry name" value="Galactose-binding domain-like"/>
    <property type="match status" value="1"/>
</dbReference>
<dbReference type="GO" id="GO:0000139">
    <property type="term" value="C:Golgi membrane"/>
    <property type="evidence" value="ECO:0007669"/>
    <property type="project" value="TreeGrafter"/>
</dbReference>
<evidence type="ECO:0000256" key="5">
    <source>
        <dbReference type="ARBA" id="ARBA00022729"/>
    </source>
</evidence>
<dbReference type="Pfam" id="PF00082">
    <property type="entry name" value="Peptidase_S8"/>
    <property type="match status" value="1"/>
</dbReference>
<evidence type="ECO:0000256" key="10">
    <source>
        <dbReference type="ARBA" id="ARBA00023136"/>
    </source>
</evidence>
<evidence type="ECO:0000256" key="6">
    <source>
        <dbReference type="ARBA" id="ARBA00022801"/>
    </source>
</evidence>
<dbReference type="InParanoid" id="A0A316YTT5"/>
<dbReference type="PROSITE" id="PS51892">
    <property type="entry name" value="SUBTILASE"/>
    <property type="match status" value="1"/>
</dbReference>
<dbReference type="GeneID" id="37042145"/>
<evidence type="ECO:0000256" key="4">
    <source>
        <dbReference type="ARBA" id="ARBA00022692"/>
    </source>
</evidence>
<evidence type="ECO:0000256" key="3">
    <source>
        <dbReference type="ARBA" id="ARBA00022670"/>
    </source>
</evidence>
<dbReference type="Proteomes" id="UP000245768">
    <property type="component" value="Unassembled WGS sequence"/>
</dbReference>
<dbReference type="GO" id="GO:0004252">
    <property type="term" value="F:serine-type endopeptidase activity"/>
    <property type="evidence" value="ECO:0007669"/>
    <property type="project" value="UniProtKB-UniRule"/>
</dbReference>
<dbReference type="STRING" id="215250.A0A316YTT5"/>
<feature type="active site" description="Charge relay system" evidence="13 14">
    <location>
        <position position="243"/>
    </location>
</feature>
<dbReference type="InterPro" id="IPR034182">
    <property type="entry name" value="Kexin/furin"/>
</dbReference>
<dbReference type="GO" id="GO:0016485">
    <property type="term" value="P:protein processing"/>
    <property type="evidence" value="ECO:0007669"/>
    <property type="project" value="TreeGrafter"/>
</dbReference>
<feature type="active site" description="Charge relay system" evidence="13 14">
    <location>
        <position position="281"/>
    </location>
</feature>
<dbReference type="PRINTS" id="PR00723">
    <property type="entry name" value="SUBTILISIN"/>
</dbReference>
<dbReference type="GO" id="GO:0005802">
    <property type="term" value="C:trans-Golgi network"/>
    <property type="evidence" value="ECO:0007669"/>
    <property type="project" value="TreeGrafter"/>
</dbReference>
<keyword evidence="11" id="KW-0865">Zymogen</keyword>
<dbReference type="Gene3D" id="3.40.50.200">
    <property type="entry name" value="Peptidase S8/S53 domain"/>
    <property type="match status" value="1"/>
</dbReference>
<dbReference type="SUPFAM" id="SSF52743">
    <property type="entry name" value="Subtilisin-like"/>
    <property type="match status" value="1"/>
</dbReference>
<evidence type="ECO:0000256" key="7">
    <source>
        <dbReference type="ARBA" id="ARBA00022825"/>
    </source>
</evidence>
<keyword evidence="10 16" id="KW-0472">Membrane</keyword>
<sequence length="952" mass="103169">MVRPARLAALLGSLVLGSSLASAAGTQDRPLPQKRTYDSHHYYAVDLHSRERHTDPRDIAEVLGVELVERVGELEGVWLVRSEKQLDIAKRGAGVELEGEDRVLKRWTELKGDGAQLVTRSEALHPRHLAAATAIRSVEKQVLRKRHKRDVIYSPWDTPQYYPQVRAPIPGPEPQPYPDPLPPPTSGSIDKIGAMTSKFSIQDPIFKDQWHLANNKINDFDLNITTVWEDGITGKGVRVCLIDDGLDFKSPDLKENFFEAGSYDFNAHTALPEPRLSDDQHGTRCAGEIAALKNDVCGVGVAYGANVAGVRILSGPITDVDEAAALNYRYQENHIYSCSWGPPDDGRSMDAPKGLIAKAILNGVQNGRDGLGSIFVFAGGNGGASDDQCNFDGYTNSIYSMTIAAVDREGLHPYYSEMCAATIASGWSSGSGDHIHTTDVAWNGVNRCTSTHGGTSAAAPLVAGVVALALEARPDLTWRDMQHIAVHSAQMINPDDKDWQKTQAGRHFNHKYGYGIIDAKRFVDESKNHKLVNPQAWMTGPNITIPKDQTFIGDGGVKSTFTVTEEMLKGANLAAIEHVTVRVWITHERRGDVNVELTSPHGTRSVLARSRRYDDATTGFPGWGFMTLKHWDESPVGEWTMEVFDKSHPKKTGNFWAWGMTLWGASIDPLKAKPWNFPEDSVEFHETLEGAPATTSVHLPPGYTPNPTGADEAKQRPKPTDHLPDDHGSAPGESHQDFTNGNAPSPEADTGYLSGLSKKKSTWVFAASGIVLIFAASVAAFFILRRRRASGRGGRGGRRSAGEGEGYEFIPGGDDDDEEDNVAMASLGGAGKLARAAAAGASKIKGKGAKRTKELYDAFGEASSQEDDDEDDALVGGGQHPQKYRDLPVYEDEEGDQRFTIGGAGGGDDTNDSRGGQLLFDAEEVHDEKQGESEEGSGGSGSWQDAGAEAKE</sequence>
<evidence type="ECO:0000256" key="2">
    <source>
        <dbReference type="ARBA" id="ARBA00005325"/>
    </source>
</evidence>
<evidence type="ECO:0000256" key="16">
    <source>
        <dbReference type="SAM" id="Phobius"/>
    </source>
</evidence>
<keyword evidence="4 16" id="KW-0812">Transmembrane</keyword>
<dbReference type="PANTHER" id="PTHR42884">
    <property type="entry name" value="PROPROTEIN CONVERTASE SUBTILISIN/KEXIN-RELATED"/>
    <property type="match status" value="1"/>
</dbReference>
<dbReference type="InterPro" id="IPR000209">
    <property type="entry name" value="Peptidase_S8/S53_dom"/>
</dbReference>